<dbReference type="OrthoDB" id="9772884at2"/>
<feature type="transmembrane region" description="Helical" evidence="1">
    <location>
        <begin position="103"/>
        <end position="120"/>
    </location>
</feature>
<evidence type="ECO:0000313" key="2">
    <source>
        <dbReference type="EMBL" id="OJH41550.1"/>
    </source>
</evidence>
<protein>
    <recommendedName>
        <fullName evidence="4">YfhO family protein</fullName>
    </recommendedName>
</protein>
<proteinExistence type="predicted"/>
<dbReference type="AlphaFoldDB" id="A0A1L9BH15"/>
<name>A0A1L9BH15_9BACT</name>
<dbReference type="PANTHER" id="PTHR38454">
    <property type="entry name" value="INTEGRAL MEMBRANE PROTEIN-RELATED"/>
    <property type="match status" value="1"/>
</dbReference>
<dbReference type="Proteomes" id="UP000182229">
    <property type="component" value="Unassembled WGS sequence"/>
</dbReference>
<dbReference type="Pfam" id="PF09586">
    <property type="entry name" value="YfhO"/>
    <property type="match status" value="1"/>
</dbReference>
<feature type="transmembrane region" description="Helical" evidence="1">
    <location>
        <begin position="178"/>
        <end position="209"/>
    </location>
</feature>
<feature type="transmembrane region" description="Helical" evidence="1">
    <location>
        <begin position="330"/>
        <end position="351"/>
    </location>
</feature>
<feature type="transmembrane region" description="Helical" evidence="1">
    <location>
        <begin position="402"/>
        <end position="423"/>
    </location>
</feature>
<organism evidence="2 3">
    <name type="scientific">Cystobacter ferrugineus</name>
    <dbReference type="NCBI Taxonomy" id="83449"/>
    <lineage>
        <taxon>Bacteria</taxon>
        <taxon>Pseudomonadati</taxon>
        <taxon>Myxococcota</taxon>
        <taxon>Myxococcia</taxon>
        <taxon>Myxococcales</taxon>
        <taxon>Cystobacterineae</taxon>
        <taxon>Archangiaceae</taxon>
        <taxon>Cystobacter</taxon>
    </lineage>
</organism>
<sequence>MSHEPTNPPAEPRWRPLVLGLGLTVLFFYRAVFSAEVFFLRDIQRVYLPLRDYWRERVLGGGFPQWYPFDGLGQPYVGMVISGAFHPAQLLSLVLPGAQGLKWNILLCFPVAFLGMNALARRLGLGARPALLAAVLYTFSGYLVGITNNPLYLMAAATVPWVLWALEGFLATPTAWRLLGAAALLGLVLFAGDVQSYAVCLGGVLLWSVCRLAPEGRSRSLAKALGVVGAAVLLSAVQILPAVKVVGDVRASGQTPAEAMAWSVHPVRLLELFLGPLFAGLPGERDQIAISQRLLSTSRNNLWVDSLFIGAPALLLVGVALVTHARRARTAVLAGATLGVLLLALGKHAGLYAWVFEWVPPWRAFRYPEKLMPFVTFALALAAGVGFERLEREPPRWVGRTAFALGGLLLAMGLLEWRAHVFSDAWLVGLWEGKPLLEAQQRIGGQFVLGSVLAGVSLLLFGGILVGARSAGARAGLTGVVCFAGLLLANGPIYEVGDPMLFESPSPFVQRIQEETRARGGPTPRLFRLPGRFYLPESSPVSSPEEMHALSVIAAMEPLVPAVFGLESATVYLPASSRRVITLWDTQREWFMRFAGLFNTRYLVISREFSSQVLNGPRRVVDRLDALGLLLLEDTSALPRVYLAHPRCVANAGEAVRRLGGGLQASREVVVECEAPLSEAPAEAPLGEVSAARFEPERIAVEVDARGGEVLVLNDAFYAGWTASVDGTPTPILPANGAVRAIAVPPGAHRIVFSYRTPGLVAGAWVSVLTLLVLLGAGLVARRVPSRAAPCAAARP</sequence>
<evidence type="ECO:0000313" key="3">
    <source>
        <dbReference type="Proteomes" id="UP000182229"/>
    </source>
</evidence>
<dbReference type="InterPro" id="IPR018580">
    <property type="entry name" value="Uncharacterised_YfhO"/>
</dbReference>
<feature type="transmembrane region" description="Helical" evidence="1">
    <location>
        <begin position="371"/>
        <end position="390"/>
    </location>
</feature>
<keyword evidence="1" id="KW-0472">Membrane</keyword>
<feature type="transmembrane region" description="Helical" evidence="1">
    <location>
        <begin position="76"/>
        <end position="96"/>
    </location>
</feature>
<feature type="transmembrane region" description="Helical" evidence="1">
    <location>
        <begin position="760"/>
        <end position="780"/>
    </location>
</feature>
<dbReference type="RefSeq" id="WP_071898216.1">
    <property type="nucleotide sequence ID" value="NZ_MPIN01000002.1"/>
</dbReference>
<gene>
    <name evidence="2" type="ORF">BON30_11920</name>
</gene>
<reference evidence="2 3" key="2">
    <citation type="submission" date="2016-12" db="EMBL/GenBank/DDBJ databases">
        <title>Draft Genome Sequence of Cystobacter ferrugineus Strain Cbfe23.</title>
        <authorList>
            <person name="Akbar S."/>
            <person name="Dowd S.E."/>
            <person name="Stevens D.C."/>
        </authorList>
    </citation>
    <scope>NUCLEOTIDE SEQUENCE [LARGE SCALE GENOMIC DNA]</scope>
    <source>
        <strain evidence="2 3">Cbfe23</strain>
    </source>
</reference>
<feature type="transmembrane region" description="Helical" evidence="1">
    <location>
        <begin position="151"/>
        <end position="172"/>
    </location>
</feature>
<feature type="transmembrane region" description="Helical" evidence="1">
    <location>
        <begin position="302"/>
        <end position="323"/>
    </location>
</feature>
<evidence type="ECO:0000256" key="1">
    <source>
        <dbReference type="SAM" id="Phobius"/>
    </source>
</evidence>
<dbReference type="EMBL" id="MPIN01000002">
    <property type="protein sequence ID" value="OJH41550.1"/>
    <property type="molecule type" value="Genomic_DNA"/>
</dbReference>
<accession>A0A1L9BH15</accession>
<comment type="caution">
    <text evidence="2">The sequence shown here is derived from an EMBL/GenBank/DDBJ whole genome shotgun (WGS) entry which is preliminary data.</text>
</comment>
<keyword evidence="1" id="KW-1133">Transmembrane helix</keyword>
<feature type="transmembrane region" description="Helical" evidence="1">
    <location>
        <begin position="475"/>
        <end position="494"/>
    </location>
</feature>
<keyword evidence="1" id="KW-0812">Transmembrane</keyword>
<dbReference type="PANTHER" id="PTHR38454:SF1">
    <property type="entry name" value="INTEGRAL MEMBRANE PROTEIN"/>
    <property type="match status" value="1"/>
</dbReference>
<reference evidence="3" key="1">
    <citation type="submission" date="2016-11" db="EMBL/GenBank/DDBJ databases">
        <authorList>
            <person name="Shukria A."/>
            <person name="Stevens D.C."/>
        </authorList>
    </citation>
    <scope>NUCLEOTIDE SEQUENCE [LARGE SCALE GENOMIC DNA]</scope>
    <source>
        <strain evidence="3">Cbfe23</strain>
    </source>
</reference>
<feature type="transmembrane region" description="Helical" evidence="1">
    <location>
        <begin position="221"/>
        <end position="240"/>
    </location>
</feature>
<evidence type="ECO:0008006" key="4">
    <source>
        <dbReference type="Google" id="ProtNLM"/>
    </source>
</evidence>
<keyword evidence="3" id="KW-1185">Reference proteome</keyword>
<dbReference type="STRING" id="83449.BON30_11920"/>
<feature type="transmembrane region" description="Helical" evidence="1">
    <location>
        <begin position="443"/>
        <end position="468"/>
    </location>
</feature>
<feature type="transmembrane region" description="Helical" evidence="1">
    <location>
        <begin position="126"/>
        <end position="144"/>
    </location>
</feature>